<protein>
    <submittedName>
        <fullName evidence="3">Retinol dehydrogenase 12</fullName>
    </submittedName>
</protein>
<name>A0A9P4UI10_9PLEO</name>
<dbReference type="GO" id="GO:0016491">
    <property type="term" value="F:oxidoreductase activity"/>
    <property type="evidence" value="ECO:0007669"/>
    <property type="project" value="UniProtKB-KW"/>
</dbReference>
<accession>A0A9P4UI10</accession>
<evidence type="ECO:0000256" key="1">
    <source>
        <dbReference type="ARBA" id="ARBA00006484"/>
    </source>
</evidence>
<dbReference type="PANTHER" id="PTHR24320:SF283">
    <property type="entry name" value="RETINOL DEHYDROGENASE 11"/>
    <property type="match status" value="1"/>
</dbReference>
<keyword evidence="4" id="KW-1185">Reference proteome</keyword>
<dbReference type="Pfam" id="PF00106">
    <property type="entry name" value="adh_short"/>
    <property type="match status" value="1"/>
</dbReference>
<comment type="caution">
    <text evidence="3">The sequence shown here is derived from an EMBL/GenBank/DDBJ whole genome shotgun (WGS) entry which is preliminary data.</text>
</comment>
<dbReference type="OrthoDB" id="191139at2759"/>
<comment type="similarity">
    <text evidence="1">Belongs to the short-chain dehydrogenases/reductases (SDR) family.</text>
</comment>
<dbReference type="PANTHER" id="PTHR24320">
    <property type="entry name" value="RETINOL DEHYDROGENASE"/>
    <property type="match status" value="1"/>
</dbReference>
<evidence type="ECO:0000313" key="3">
    <source>
        <dbReference type="EMBL" id="KAF2449797.1"/>
    </source>
</evidence>
<evidence type="ECO:0000256" key="2">
    <source>
        <dbReference type="ARBA" id="ARBA00023002"/>
    </source>
</evidence>
<gene>
    <name evidence="3" type="ORF">P171DRAFT_427950</name>
</gene>
<dbReference type="InterPro" id="IPR036291">
    <property type="entry name" value="NAD(P)-bd_dom_sf"/>
</dbReference>
<organism evidence="3 4">
    <name type="scientific">Karstenula rhodostoma CBS 690.94</name>
    <dbReference type="NCBI Taxonomy" id="1392251"/>
    <lineage>
        <taxon>Eukaryota</taxon>
        <taxon>Fungi</taxon>
        <taxon>Dikarya</taxon>
        <taxon>Ascomycota</taxon>
        <taxon>Pezizomycotina</taxon>
        <taxon>Dothideomycetes</taxon>
        <taxon>Pleosporomycetidae</taxon>
        <taxon>Pleosporales</taxon>
        <taxon>Massarineae</taxon>
        <taxon>Didymosphaeriaceae</taxon>
        <taxon>Karstenula</taxon>
    </lineage>
</organism>
<evidence type="ECO:0000313" key="4">
    <source>
        <dbReference type="Proteomes" id="UP000799764"/>
    </source>
</evidence>
<keyword evidence="2" id="KW-0560">Oxidoreductase</keyword>
<dbReference type="Gene3D" id="3.40.50.720">
    <property type="entry name" value="NAD(P)-binding Rossmann-like Domain"/>
    <property type="match status" value="1"/>
</dbReference>
<sequence length="344" mass="36196">MASNPSYNKTSSGIEIAQAYAESIKGKTALITGVSVGGIGDAIARAFAHAGAATIIITGRNDTKMTAVHTALSTDYPGTKFRSLKLDLNSLALTKQAAQEILSDPSIKQIDLLIANAGFGSGKPDREVTADGIESHFGANHLAHFLLVTTLLPKLKAAAKKNPPGATRIVTVSSNANNISPIRFSDWNYEKHSTAVPDAEQPSWAIHPVLDLPADPVPFSYLVAYGQSKTANVLLAVQLNKLLGGEGIAAFSLHPGVVRSTGQKELINESMGKKLEALMGPPKTLDQGAATAVVAALDPGLRGGEAVYLDDCQVSDSAPAWSTDPQIAERLWKLSEDIVKEKLG</sequence>
<dbReference type="AlphaFoldDB" id="A0A9P4UI10"/>
<dbReference type="Proteomes" id="UP000799764">
    <property type="component" value="Unassembled WGS sequence"/>
</dbReference>
<proteinExistence type="inferred from homology"/>
<dbReference type="InterPro" id="IPR002347">
    <property type="entry name" value="SDR_fam"/>
</dbReference>
<dbReference type="EMBL" id="MU001494">
    <property type="protein sequence ID" value="KAF2449797.1"/>
    <property type="molecule type" value="Genomic_DNA"/>
</dbReference>
<dbReference type="SUPFAM" id="SSF51735">
    <property type="entry name" value="NAD(P)-binding Rossmann-fold domains"/>
    <property type="match status" value="1"/>
</dbReference>
<reference evidence="3" key="1">
    <citation type="journal article" date="2020" name="Stud. Mycol.">
        <title>101 Dothideomycetes genomes: a test case for predicting lifestyles and emergence of pathogens.</title>
        <authorList>
            <person name="Haridas S."/>
            <person name="Albert R."/>
            <person name="Binder M."/>
            <person name="Bloem J."/>
            <person name="Labutti K."/>
            <person name="Salamov A."/>
            <person name="Andreopoulos B."/>
            <person name="Baker S."/>
            <person name="Barry K."/>
            <person name="Bills G."/>
            <person name="Bluhm B."/>
            <person name="Cannon C."/>
            <person name="Castanera R."/>
            <person name="Culley D."/>
            <person name="Daum C."/>
            <person name="Ezra D."/>
            <person name="Gonzalez J."/>
            <person name="Henrissat B."/>
            <person name="Kuo A."/>
            <person name="Liang C."/>
            <person name="Lipzen A."/>
            <person name="Lutzoni F."/>
            <person name="Magnuson J."/>
            <person name="Mondo S."/>
            <person name="Nolan M."/>
            <person name="Ohm R."/>
            <person name="Pangilinan J."/>
            <person name="Park H.-J."/>
            <person name="Ramirez L."/>
            <person name="Alfaro M."/>
            <person name="Sun H."/>
            <person name="Tritt A."/>
            <person name="Yoshinaga Y."/>
            <person name="Zwiers L.-H."/>
            <person name="Turgeon B."/>
            <person name="Goodwin S."/>
            <person name="Spatafora J."/>
            <person name="Crous P."/>
            <person name="Grigoriev I."/>
        </authorList>
    </citation>
    <scope>NUCLEOTIDE SEQUENCE</scope>
    <source>
        <strain evidence="3">CBS 690.94</strain>
    </source>
</reference>